<keyword evidence="3" id="KW-1185">Reference proteome</keyword>
<dbReference type="AlphaFoldDB" id="A0A178MKZ2"/>
<dbReference type="Proteomes" id="UP000078543">
    <property type="component" value="Unassembled WGS sequence"/>
</dbReference>
<accession>A0A178MKZ2</accession>
<evidence type="ECO:0000313" key="2">
    <source>
        <dbReference type="EMBL" id="OAN49402.1"/>
    </source>
</evidence>
<sequence>MRRILIGVLGLILSAHGAMAAEKLQVPQLLGWKVIVSLADRNGETTELIPGNEAAESWTRRATIQAFRGTPLTAQAFLDTVVTKTGQVCEQASAGPSSLGMVGGREAGSRTVACGRYKGDGRGSMTLYFVVRGKDAFYVVSRAWRGEPFAQGTVPVSAAELAEWVAYMNAVDLCDNKDPNRPCR</sequence>
<dbReference type="OrthoDB" id="6116092at2"/>
<reference evidence="2 3" key="1">
    <citation type="submission" date="2016-04" db="EMBL/GenBank/DDBJ databases">
        <title>Draft genome sequence of freshwater magnetotactic bacteria Magnetospirillum marisnigri SP-1 and Magnetospirillum moscoviense BB-1.</title>
        <authorList>
            <person name="Koziaeva V."/>
            <person name="Dziuba M.V."/>
            <person name="Ivanov T.M."/>
            <person name="Kuznetsov B."/>
            <person name="Grouzdev D.S."/>
        </authorList>
    </citation>
    <scope>NUCLEOTIDE SEQUENCE [LARGE SCALE GENOMIC DNA]</scope>
    <source>
        <strain evidence="2 3">BB-1</strain>
    </source>
</reference>
<dbReference type="RefSeq" id="WP_068501784.1">
    <property type="nucleotide sequence ID" value="NZ_LWQU01000150.1"/>
</dbReference>
<feature type="chain" id="PRO_5008092031" evidence="1">
    <location>
        <begin position="21"/>
        <end position="184"/>
    </location>
</feature>
<dbReference type="EMBL" id="LWQU01000150">
    <property type="protein sequence ID" value="OAN49402.1"/>
    <property type="molecule type" value="Genomic_DNA"/>
</dbReference>
<feature type="signal peptide" evidence="1">
    <location>
        <begin position="1"/>
        <end position="20"/>
    </location>
</feature>
<evidence type="ECO:0000313" key="3">
    <source>
        <dbReference type="Proteomes" id="UP000078543"/>
    </source>
</evidence>
<evidence type="ECO:0000256" key="1">
    <source>
        <dbReference type="SAM" id="SignalP"/>
    </source>
</evidence>
<dbReference type="STRING" id="1437059.A6A05_14080"/>
<gene>
    <name evidence="2" type="ORF">A6A05_14080</name>
</gene>
<comment type="caution">
    <text evidence="2">The sequence shown here is derived from an EMBL/GenBank/DDBJ whole genome shotgun (WGS) entry which is preliminary data.</text>
</comment>
<protein>
    <submittedName>
        <fullName evidence="2">Uncharacterized protein</fullName>
    </submittedName>
</protein>
<organism evidence="2 3">
    <name type="scientific">Magnetospirillum moscoviense</name>
    <dbReference type="NCBI Taxonomy" id="1437059"/>
    <lineage>
        <taxon>Bacteria</taxon>
        <taxon>Pseudomonadati</taxon>
        <taxon>Pseudomonadota</taxon>
        <taxon>Alphaproteobacteria</taxon>
        <taxon>Rhodospirillales</taxon>
        <taxon>Rhodospirillaceae</taxon>
        <taxon>Magnetospirillum</taxon>
    </lineage>
</organism>
<proteinExistence type="predicted"/>
<keyword evidence="1" id="KW-0732">Signal</keyword>
<name>A0A178MKZ2_9PROT</name>